<name>A0A2S2FFN7_9GAMM</name>
<dbReference type="OrthoDB" id="9790745at2"/>
<dbReference type="Proteomes" id="UP000245977">
    <property type="component" value="Chromosome"/>
</dbReference>
<keyword evidence="2" id="KW-1185">Reference proteome</keyword>
<dbReference type="EMBL" id="CP029397">
    <property type="protein sequence ID" value="AWL29777.1"/>
    <property type="molecule type" value="Genomic_DNA"/>
</dbReference>
<organism evidence="1 2">
    <name type="scientific">Acinetobacter defluvii</name>
    <dbReference type="NCBI Taxonomy" id="1871111"/>
    <lineage>
        <taxon>Bacteria</taxon>
        <taxon>Pseudomonadati</taxon>
        <taxon>Pseudomonadota</taxon>
        <taxon>Gammaproteobacteria</taxon>
        <taxon>Moraxellales</taxon>
        <taxon>Moraxellaceae</taxon>
        <taxon>Acinetobacter</taxon>
    </lineage>
</organism>
<protein>
    <submittedName>
        <fullName evidence="1">DUF488 domain-containing protein</fullName>
    </submittedName>
</protein>
<evidence type="ECO:0000313" key="2">
    <source>
        <dbReference type="Proteomes" id="UP000245977"/>
    </source>
</evidence>
<dbReference type="RefSeq" id="WP_065994192.1">
    <property type="nucleotide sequence ID" value="NZ_CP029397.2"/>
</dbReference>
<proteinExistence type="predicted"/>
<dbReference type="InterPro" id="IPR052552">
    <property type="entry name" value="YeaO-like"/>
</dbReference>
<dbReference type="KEGG" id="adv:DJ533_14995"/>
<accession>A0A2S2FFN7</accession>
<sequence>MNIQMKRIYDPIAQTDGKRVLVDRLWPRGIKKEAAQLDLWAKQVTPSDTLRKWYHQDPQHHWDEFQQRYLLELEQVKPQLEQLRQLAQQGTVTLLTAAKNQNHNHVIVLKDVLQNLSKF</sequence>
<gene>
    <name evidence="1" type="ORF">DJ533_14995</name>
</gene>
<reference evidence="1" key="1">
    <citation type="submission" date="2019-08" db="EMBL/GenBank/DDBJ databases">
        <title>The complete genome of Acinetobacter defluvii strain WCHAD010030.</title>
        <authorList>
            <person name="Hu Y."/>
            <person name="Qin J."/>
            <person name="Feng Y."/>
            <person name="Zong Z."/>
        </authorList>
    </citation>
    <scope>NUCLEOTIDE SEQUENCE</scope>
    <source>
        <strain evidence="1">WCHA30</strain>
    </source>
</reference>
<dbReference type="Pfam" id="PF22752">
    <property type="entry name" value="DUF488-N3i"/>
    <property type="match status" value="1"/>
</dbReference>
<dbReference type="AlphaFoldDB" id="A0A2S2FFN7"/>
<evidence type="ECO:0000313" key="1">
    <source>
        <dbReference type="EMBL" id="AWL29777.1"/>
    </source>
</evidence>
<dbReference type="PANTHER" id="PTHR36849">
    <property type="entry name" value="CYTOPLASMIC PROTEIN-RELATED"/>
    <property type="match status" value="1"/>
</dbReference>
<dbReference type="STRING" id="1871111.GCA_001704615_03558"/>
<dbReference type="PANTHER" id="PTHR36849:SF1">
    <property type="entry name" value="CYTOPLASMIC PROTEIN"/>
    <property type="match status" value="1"/>
</dbReference>